<dbReference type="AlphaFoldDB" id="A0A4P7AHU2"/>
<sequence>MFIDNSIKLIEEININKSLIFKEGLYISSKNCAILDRFKKNYFLEEIIISGIFDAYDKKAKLLWSFKLDEAISNDMYFELIMNWYILTKRGIKSNIFFI</sequence>
<reference evidence="1 2" key="1">
    <citation type="submission" date="2019-03" db="EMBL/GenBank/DDBJ databases">
        <title>Complete genome sequence of Spiroplasma gladiatoris TG-1 (DSM 22552).</title>
        <authorList>
            <person name="Lin Y.-C."/>
            <person name="Chou L."/>
            <person name="Kuo C.-H."/>
        </authorList>
    </citation>
    <scope>NUCLEOTIDE SEQUENCE [LARGE SCALE GENOMIC DNA]</scope>
    <source>
        <strain evidence="1 2">TG-1</strain>
    </source>
</reference>
<dbReference type="Proteomes" id="UP000294309">
    <property type="component" value="Chromosome"/>
</dbReference>
<name>A0A4P7AHU2_9MOLU</name>
<dbReference type="RefSeq" id="WP_134297591.1">
    <property type="nucleotide sequence ID" value="NZ_CP038013.1"/>
</dbReference>
<evidence type="ECO:0000313" key="2">
    <source>
        <dbReference type="Proteomes" id="UP000294309"/>
    </source>
</evidence>
<dbReference type="KEGG" id="sgq:SGLAD_v1c06080"/>
<dbReference type="EMBL" id="CP038013">
    <property type="protein sequence ID" value="QBQ07807.1"/>
    <property type="molecule type" value="Genomic_DNA"/>
</dbReference>
<organism evidence="1 2">
    <name type="scientific">Spiroplasma gladiatoris</name>
    <dbReference type="NCBI Taxonomy" id="2143"/>
    <lineage>
        <taxon>Bacteria</taxon>
        <taxon>Bacillati</taxon>
        <taxon>Mycoplasmatota</taxon>
        <taxon>Mollicutes</taxon>
        <taxon>Entomoplasmatales</taxon>
        <taxon>Spiroplasmataceae</taxon>
        <taxon>Spiroplasma</taxon>
    </lineage>
</organism>
<gene>
    <name evidence="1" type="ORF">SGLAD_v1c06080</name>
</gene>
<protein>
    <submittedName>
        <fullName evidence="1">Uncharacterized protein</fullName>
    </submittedName>
</protein>
<accession>A0A4P7AHU2</accession>
<keyword evidence="2" id="KW-1185">Reference proteome</keyword>
<evidence type="ECO:0000313" key="1">
    <source>
        <dbReference type="EMBL" id="QBQ07807.1"/>
    </source>
</evidence>
<proteinExistence type="predicted"/>